<keyword evidence="7" id="KW-1185">Reference proteome</keyword>
<dbReference type="RefSeq" id="WP_179633302.1">
    <property type="nucleotide sequence ID" value="NZ_CAXYYM010000002.1"/>
</dbReference>
<feature type="domain" description="HTH asnC-type" evidence="5">
    <location>
        <begin position="23"/>
        <end position="84"/>
    </location>
</feature>
<dbReference type="Proteomes" id="UP000518288">
    <property type="component" value="Unassembled WGS sequence"/>
</dbReference>
<evidence type="ECO:0000256" key="4">
    <source>
        <dbReference type="SAM" id="MobiDB-lite"/>
    </source>
</evidence>
<evidence type="ECO:0000256" key="3">
    <source>
        <dbReference type="ARBA" id="ARBA00023163"/>
    </source>
</evidence>
<comment type="caution">
    <text evidence="6">The sequence shown here is derived from an EMBL/GenBank/DDBJ whole genome shotgun (WGS) entry which is preliminary data.</text>
</comment>
<evidence type="ECO:0000313" key="7">
    <source>
        <dbReference type="Proteomes" id="UP000518288"/>
    </source>
</evidence>
<feature type="region of interest" description="Disordered" evidence="4">
    <location>
        <begin position="1"/>
        <end position="20"/>
    </location>
</feature>
<dbReference type="GO" id="GO:0043200">
    <property type="term" value="P:response to amino acid"/>
    <property type="evidence" value="ECO:0007669"/>
    <property type="project" value="TreeGrafter"/>
</dbReference>
<dbReference type="GO" id="GO:0005829">
    <property type="term" value="C:cytosol"/>
    <property type="evidence" value="ECO:0007669"/>
    <property type="project" value="TreeGrafter"/>
</dbReference>
<dbReference type="AlphaFoldDB" id="A0A7Y9QYM1"/>
<dbReference type="InterPro" id="IPR019888">
    <property type="entry name" value="Tscrpt_reg_AsnC-like"/>
</dbReference>
<dbReference type="PRINTS" id="PR00033">
    <property type="entry name" value="HTHASNC"/>
</dbReference>
<dbReference type="CDD" id="cd00090">
    <property type="entry name" value="HTH_ARSR"/>
    <property type="match status" value="1"/>
</dbReference>
<dbReference type="PROSITE" id="PS50956">
    <property type="entry name" value="HTH_ASNC_2"/>
    <property type="match status" value="1"/>
</dbReference>
<evidence type="ECO:0000313" key="6">
    <source>
        <dbReference type="EMBL" id="NYG32409.1"/>
    </source>
</evidence>
<dbReference type="SUPFAM" id="SSF46785">
    <property type="entry name" value="Winged helix' DNA-binding domain"/>
    <property type="match status" value="1"/>
</dbReference>
<reference evidence="6 7" key="1">
    <citation type="submission" date="2020-07" db="EMBL/GenBank/DDBJ databases">
        <title>Genomic Encyclopedia of Archaeal and Bacterial Type Strains, Phase II (KMG-II): from individual species to whole genera.</title>
        <authorList>
            <person name="Goeker M."/>
        </authorList>
    </citation>
    <scope>NUCLEOTIDE SEQUENCE [LARGE SCALE GENOMIC DNA]</scope>
    <source>
        <strain evidence="6 7">DSM 21226</strain>
    </source>
</reference>
<evidence type="ECO:0000256" key="2">
    <source>
        <dbReference type="ARBA" id="ARBA00023125"/>
    </source>
</evidence>
<dbReference type="InterPro" id="IPR019887">
    <property type="entry name" value="Tscrpt_reg_AsnC/Lrp_C"/>
</dbReference>
<sequence length="182" mass="20033">MNETGLPEPSDSGKTRNSAEGGLDRYDIAILGELQRDARLSNAELASRIGLSAAPTWRRVKWLEDEGYITGYRAEIDRRRIGLGVLAFVRVDAERNNAEATRALEDGLRAMPEVVSCHYISGTGTFELQVVTTDLDAYSRWARDTLFKVPNVKDMHTSFSLGEVKAGAAWPLSHLTHSGGRA</sequence>
<organism evidence="6 7">
    <name type="scientific">Sphaerotilus montanus</name>
    <dbReference type="NCBI Taxonomy" id="522889"/>
    <lineage>
        <taxon>Bacteria</taxon>
        <taxon>Pseudomonadati</taxon>
        <taxon>Pseudomonadota</taxon>
        <taxon>Betaproteobacteria</taxon>
        <taxon>Burkholderiales</taxon>
        <taxon>Sphaerotilaceae</taxon>
        <taxon>Sphaerotilus</taxon>
    </lineage>
</organism>
<dbReference type="EMBL" id="JACCFH010000001">
    <property type="protein sequence ID" value="NYG32409.1"/>
    <property type="molecule type" value="Genomic_DNA"/>
</dbReference>
<dbReference type="GO" id="GO:0043565">
    <property type="term" value="F:sequence-specific DNA binding"/>
    <property type="evidence" value="ECO:0007669"/>
    <property type="project" value="InterPro"/>
</dbReference>
<dbReference type="Gene3D" id="1.10.10.10">
    <property type="entry name" value="Winged helix-like DNA-binding domain superfamily/Winged helix DNA-binding domain"/>
    <property type="match status" value="1"/>
</dbReference>
<keyword evidence="1" id="KW-0805">Transcription regulation</keyword>
<dbReference type="InterPro" id="IPR019885">
    <property type="entry name" value="Tscrpt_reg_HTH_AsnC-type_CS"/>
</dbReference>
<dbReference type="Pfam" id="PF13412">
    <property type="entry name" value="HTH_24"/>
    <property type="match status" value="1"/>
</dbReference>
<name>A0A7Y9QYM1_9BURK</name>
<keyword evidence="3" id="KW-0804">Transcription</keyword>
<dbReference type="PANTHER" id="PTHR30154">
    <property type="entry name" value="LEUCINE-RESPONSIVE REGULATORY PROTEIN"/>
    <property type="match status" value="1"/>
</dbReference>
<dbReference type="PROSITE" id="PS00519">
    <property type="entry name" value="HTH_ASNC_1"/>
    <property type="match status" value="1"/>
</dbReference>
<dbReference type="Gene3D" id="3.30.70.920">
    <property type="match status" value="1"/>
</dbReference>
<protein>
    <submittedName>
        <fullName evidence="6">DNA-binding Lrp family transcriptional regulator</fullName>
    </submittedName>
</protein>
<gene>
    <name evidence="6" type="ORF">BDD16_001395</name>
</gene>
<dbReference type="Pfam" id="PF01037">
    <property type="entry name" value="AsnC_trans_reg"/>
    <property type="match status" value="1"/>
</dbReference>
<proteinExistence type="predicted"/>
<dbReference type="InterPro" id="IPR036388">
    <property type="entry name" value="WH-like_DNA-bd_sf"/>
</dbReference>
<evidence type="ECO:0000259" key="5">
    <source>
        <dbReference type="PROSITE" id="PS50956"/>
    </source>
</evidence>
<accession>A0A7Y9QYM1</accession>
<dbReference type="InterPro" id="IPR000485">
    <property type="entry name" value="AsnC-type_HTH_dom"/>
</dbReference>
<evidence type="ECO:0000256" key="1">
    <source>
        <dbReference type="ARBA" id="ARBA00023015"/>
    </source>
</evidence>
<keyword evidence="2 6" id="KW-0238">DNA-binding</keyword>
<dbReference type="SMART" id="SM00344">
    <property type="entry name" value="HTH_ASNC"/>
    <property type="match status" value="1"/>
</dbReference>
<dbReference type="InterPro" id="IPR036390">
    <property type="entry name" value="WH_DNA-bd_sf"/>
</dbReference>
<dbReference type="GO" id="GO:0006355">
    <property type="term" value="P:regulation of DNA-templated transcription"/>
    <property type="evidence" value="ECO:0007669"/>
    <property type="project" value="UniProtKB-ARBA"/>
</dbReference>
<dbReference type="InterPro" id="IPR011991">
    <property type="entry name" value="ArsR-like_HTH"/>
</dbReference>
<dbReference type="PANTHER" id="PTHR30154:SF34">
    <property type="entry name" value="TRANSCRIPTIONAL REGULATOR AZLB"/>
    <property type="match status" value="1"/>
</dbReference>